<comment type="caution">
    <text evidence="1">The sequence shown here is derived from an EMBL/GenBank/DDBJ whole genome shotgun (WGS) entry which is preliminary data.</text>
</comment>
<gene>
    <name evidence="1" type="ORF">FNM00_01345</name>
</gene>
<dbReference type="InterPro" id="IPR029063">
    <property type="entry name" value="SAM-dependent_MTases_sf"/>
</dbReference>
<keyword evidence="1" id="KW-0808">Transferase</keyword>
<dbReference type="GO" id="GO:0008168">
    <property type="term" value="F:methyltransferase activity"/>
    <property type="evidence" value="ECO:0007669"/>
    <property type="project" value="UniProtKB-KW"/>
</dbReference>
<dbReference type="AlphaFoldDB" id="A0A554SPJ0"/>
<dbReference type="Proteomes" id="UP000316988">
    <property type="component" value="Unassembled WGS sequence"/>
</dbReference>
<reference evidence="1 2" key="1">
    <citation type="submission" date="2019-07" db="EMBL/GenBank/DDBJ databases">
        <authorList>
            <person name="Zhao L.H."/>
        </authorList>
    </citation>
    <scope>NUCLEOTIDE SEQUENCE [LARGE SCALE GENOMIC DNA]</scope>
    <source>
        <strain evidence="1 2">Co35</strain>
    </source>
</reference>
<dbReference type="SUPFAM" id="SSF53335">
    <property type="entry name" value="S-adenosyl-L-methionine-dependent methyltransferases"/>
    <property type="match status" value="1"/>
</dbReference>
<accession>A0A554SPJ0</accession>
<protein>
    <submittedName>
        <fullName evidence="1">Class I SAM-dependent methyltransferase</fullName>
    </submittedName>
</protein>
<organism evidence="1 2">
    <name type="scientific">Aeromicrobium piscarium</name>
    <dbReference type="NCBI Taxonomy" id="2590901"/>
    <lineage>
        <taxon>Bacteria</taxon>
        <taxon>Bacillati</taxon>
        <taxon>Actinomycetota</taxon>
        <taxon>Actinomycetes</taxon>
        <taxon>Propionibacteriales</taxon>
        <taxon>Nocardioidaceae</taxon>
        <taxon>Aeromicrobium</taxon>
    </lineage>
</organism>
<keyword evidence="1" id="KW-0489">Methyltransferase</keyword>
<keyword evidence="2" id="KW-1185">Reference proteome</keyword>
<dbReference type="GO" id="GO:0032259">
    <property type="term" value="P:methylation"/>
    <property type="evidence" value="ECO:0007669"/>
    <property type="project" value="UniProtKB-KW"/>
</dbReference>
<dbReference type="RefSeq" id="WP_143911215.1">
    <property type="nucleotide sequence ID" value="NZ_VLNT01000001.1"/>
</dbReference>
<evidence type="ECO:0000313" key="2">
    <source>
        <dbReference type="Proteomes" id="UP000316988"/>
    </source>
</evidence>
<dbReference type="EMBL" id="VLNT01000001">
    <property type="protein sequence ID" value="TSD68267.1"/>
    <property type="molecule type" value="Genomic_DNA"/>
</dbReference>
<dbReference type="OrthoDB" id="9816424at2"/>
<evidence type="ECO:0000313" key="1">
    <source>
        <dbReference type="EMBL" id="TSD68267.1"/>
    </source>
</evidence>
<sequence length="252" mass="28795">MRASEPGPSLTELATTHGTDKWGMHRYTPHYERFLEHLREETFTLLEIGIGGYAQSGEGGASLRMWRDFFPRAQIIGLDIEDKSFVTGDRVHVYQGSQVDPEVLDRIFADFPDIKVVIDDGSHRPEHIRETFALLFERLPLDGLYAIEDTQTSYWPAWGGSRDRHDPSTTMALVKDLVDGLNYEEYLDQHYRPTPTDLTIKGLHCFHNLVILEKGDNREGTNKRVAAEPLTGLDALRQKIADTADRFRRRSP</sequence>
<name>A0A554SPJ0_9ACTN</name>
<dbReference type="Gene3D" id="3.40.50.150">
    <property type="entry name" value="Vaccinia Virus protein VP39"/>
    <property type="match status" value="1"/>
</dbReference>
<proteinExistence type="predicted"/>